<keyword evidence="3" id="KW-1185">Reference proteome</keyword>
<dbReference type="RefSeq" id="WP_327094523.1">
    <property type="nucleotide sequence ID" value="NZ_CP109149.1"/>
</dbReference>
<gene>
    <name evidence="2" type="ORF">OG563_17255</name>
</gene>
<evidence type="ECO:0000256" key="1">
    <source>
        <dbReference type="SAM" id="Phobius"/>
    </source>
</evidence>
<feature type="transmembrane region" description="Helical" evidence="1">
    <location>
        <begin position="107"/>
        <end position="128"/>
    </location>
</feature>
<name>A0ABZ1Z2J9_9NOCA</name>
<keyword evidence="1" id="KW-0472">Membrane</keyword>
<keyword evidence="1" id="KW-1133">Transmembrane helix</keyword>
<evidence type="ECO:0000313" key="2">
    <source>
        <dbReference type="EMBL" id="WUV49784.1"/>
    </source>
</evidence>
<reference evidence="2" key="1">
    <citation type="submission" date="2022-10" db="EMBL/GenBank/DDBJ databases">
        <title>The complete genomes of actinobacterial strains from the NBC collection.</title>
        <authorList>
            <person name="Joergensen T.S."/>
            <person name="Alvarez Arevalo M."/>
            <person name="Sterndorff E.B."/>
            <person name="Faurdal D."/>
            <person name="Vuksanovic O."/>
            <person name="Mourched A.-S."/>
            <person name="Charusanti P."/>
            <person name="Shaw S."/>
            <person name="Blin K."/>
            <person name="Weber T."/>
        </authorList>
    </citation>
    <scope>NUCLEOTIDE SEQUENCE</scope>
    <source>
        <strain evidence="2">NBC_01482</strain>
    </source>
</reference>
<evidence type="ECO:0000313" key="3">
    <source>
        <dbReference type="Proteomes" id="UP001432062"/>
    </source>
</evidence>
<accession>A0ABZ1Z2J9</accession>
<feature type="transmembrane region" description="Helical" evidence="1">
    <location>
        <begin position="36"/>
        <end position="56"/>
    </location>
</feature>
<protein>
    <submittedName>
        <fullName evidence="2">Uncharacterized protein</fullName>
    </submittedName>
</protein>
<feature type="transmembrane region" description="Helical" evidence="1">
    <location>
        <begin position="7"/>
        <end position="24"/>
    </location>
</feature>
<dbReference type="EMBL" id="CP109441">
    <property type="protein sequence ID" value="WUV49784.1"/>
    <property type="molecule type" value="Genomic_DNA"/>
</dbReference>
<dbReference type="Proteomes" id="UP001432062">
    <property type="component" value="Chromosome"/>
</dbReference>
<sequence length="150" mass="16063">MIAARILLLVVGGWLGWYGISALFDLPPTDLDSVAIWFAGGILLHDAVFAPICAALGLTARHLLPRTWWAVTACGAICSVALVLIALPVLDRGDGMPSNPTVLDRNYPVGLAVALILVWSLVFLTHAVTGRSRRRSRDAISMRVASAARH</sequence>
<proteinExistence type="predicted"/>
<keyword evidence="1" id="KW-0812">Transmembrane</keyword>
<organism evidence="2 3">
    <name type="scientific">Nocardia vinacea</name>
    <dbReference type="NCBI Taxonomy" id="96468"/>
    <lineage>
        <taxon>Bacteria</taxon>
        <taxon>Bacillati</taxon>
        <taxon>Actinomycetota</taxon>
        <taxon>Actinomycetes</taxon>
        <taxon>Mycobacteriales</taxon>
        <taxon>Nocardiaceae</taxon>
        <taxon>Nocardia</taxon>
    </lineage>
</organism>
<feature type="transmembrane region" description="Helical" evidence="1">
    <location>
        <begin position="68"/>
        <end position="87"/>
    </location>
</feature>